<keyword evidence="2" id="KW-1185">Reference proteome</keyword>
<sequence>MGWSGRSSAQENSEKFSKLELDLDFLGIDPKYAWIQLNRLVKDRDNYLDSKTIKSVSFGEGRNSIIIKIGKSSEYGIDDIDSIKEKLLQINSKISVLCRS</sequence>
<dbReference type="EMBL" id="CP098023">
    <property type="protein sequence ID" value="WKD51031.1"/>
    <property type="molecule type" value="Genomic_DNA"/>
</dbReference>
<proteinExistence type="predicted"/>
<accession>A0ABY9EG56</accession>
<name>A0ABY9EG56_9GAMM</name>
<gene>
    <name evidence="1" type="ORF">M8T91_06315</name>
</gene>
<dbReference type="Proteomes" id="UP001321520">
    <property type="component" value="Chromosome"/>
</dbReference>
<dbReference type="RefSeq" id="WP_301417912.1">
    <property type="nucleotide sequence ID" value="NZ_CP098023.1"/>
</dbReference>
<evidence type="ECO:0000313" key="1">
    <source>
        <dbReference type="EMBL" id="WKD51031.1"/>
    </source>
</evidence>
<reference evidence="1 2" key="1">
    <citation type="submission" date="2022-05" db="EMBL/GenBank/DDBJ databases">
        <title>Microbulbifer sp. nov., isolated from sponge.</title>
        <authorList>
            <person name="Gao L."/>
        </authorList>
    </citation>
    <scope>NUCLEOTIDE SEQUENCE [LARGE SCALE GENOMIC DNA]</scope>
    <source>
        <strain evidence="1 2">MI-G</strain>
    </source>
</reference>
<evidence type="ECO:0000313" key="2">
    <source>
        <dbReference type="Proteomes" id="UP001321520"/>
    </source>
</evidence>
<protein>
    <submittedName>
        <fullName evidence="1">Uncharacterized protein</fullName>
    </submittedName>
</protein>
<organism evidence="1 2">
    <name type="scientific">Microbulbifer spongiae</name>
    <dbReference type="NCBI Taxonomy" id="2944933"/>
    <lineage>
        <taxon>Bacteria</taxon>
        <taxon>Pseudomonadati</taxon>
        <taxon>Pseudomonadota</taxon>
        <taxon>Gammaproteobacteria</taxon>
        <taxon>Cellvibrionales</taxon>
        <taxon>Microbulbiferaceae</taxon>
        <taxon>Microbulbifer</taxon>
    </lineage>
</organism>